<name>A0A376Y5G2_ECOLX</name>
<feature type="coiled-coil region" evidence="1">
    <location>
        <begin position="9"/>
        <end position="50"/>
    </location>
</feature>
<dbReference type="Proteomes" id="UP000254785">
    <property type="component" value="Unassembled WGS sequence"/>
</dbReference>
<reference evidence="2 3" key="1">
    <citation type="submission" date="2018-06" db="EMBL/GenBank/DDBJ databases">
        <authorList>
            <consortium name="Pathogen Informatics"/>
            <person name="Doyle S."/>
        </authorList>
    </citation>
    <scope>NUCLEOTIDE SEQUENCE [LARGE SCALE GENOMIC DNA]</scope>
    <source>
        <strain evidence="2 3">NCTC9117</strain>
    </source>
</reference>
<dbReference type="EMBL" id="UGDC01000003">
    <property type="protein sequence ID" value="STJ78813.1"/>
    <property type="molecule type" value="Genomic_DNA"/>
</dbReference>
<proteinExistence type="predicted"/>
<keyword evidence="1" id="KW-0175">Coiled coil</keyword>
<evidence type="ECO:0000313" key="2">
    <source>
        <dbReference type="EMBL" id="STJ78813.1"/>
    </source>
</evidence>
<gene>
    <name evidence="2" type="ORF">NCTC9117_01359</name>
</gene>
<evidence type="ECO:0000256" key="1">
    <source>
        <dbReference type="SAM" id="Coils"/>
    </source>
</evidence>
<evidence type="ECO:0000313" key="3">
    <source>
        <dbReference type="Proteomes" id="UP000254785"/>
    </source>
</evidence>
<dbReference type="AlphaFoldDB" id="A0A376Y5G2"/>
<protein>
    <submittedName>
        <fullName evidence="2">Uncharacterized protein</fullName>
    </submittedName>
</protein>
<accession>A0A376Y5G2</accession>
<sequence>MIDTLPIRLDELEARISLIADNVEKKNNHIKELELKIDAFSEQFDNYFNNEKSSLKIINELQSLINSETKQSDIANKAIDELYHFNEKNKQLILSLQEKLDFNALAMNDISEHEKIDKKYG</sequence>
<organism evidence="2 3">
    <name type="scientific">Escherichia coli</name>
    <dbReference type="NCBI Taxonomy" id="562"/>
    <lineage>
        <taxon>Bacteria</taxon>
        <taxon>Pseudomonadati</taxon>
        <taxon>Pseudomonadota</taxon>
        <taxon>Gammaproteobacteria</taxon>
        <taxon>Enterobacterales</taxon>
        <taxon>Enterobacteriaceae</taxon>
        <taxon>Escherichia</taxon>
    </lineage>
</organism>